<dbReference type="EMBL" id="AVOT02013766">
    <property type="protein sequence ID" value="MBW0496678.1"/>
    <property type="molecule type" value="Genomic_DNA"/>
</dbReference>
<organism evidence="1 2">
    <name type="scientific">Austropuccinia psidii MF-1</name>
    <dbReference type="NCBI Taxonomy" id="1389203"/>
    <lineage>
        <taxon>Eukaryota</taxon>
        <taxon>Fungi</taxon>
        <taxon>Dikarya</taxon>
        <taxon>Basidiomycota</taxon>
        <taxon>Pucciniomycotina</taxon>
        <taxon>Pucciniomycetes</taxon>
        <taxon>Pucciniales</taxon>
        <taxon>Sphaerophragmiaceae</taxon>
        <taxon>Austropuccinia</taxon>
    </lineage>
</organism>
<dbReference type="AlphaFoldDB" id="A0A9Q3D9E6"/>
<protein>
    <submittedName>
        <fullName evidence="1">Uncharacterized protein</fullName>
    </submittedName>
</protein>
<dbReference type="Proteomes" id="UP000765509">
    <property type="component" value="Unassembled WGS sequence"/>
</dbReference>
<reference evidence="1" key="1">
    <citation type="submission" date="2021-03" db="EMBL/GenBank/DDBJ databases">
        <title>Draft genome sequence of rust myrtle Austropuccinia psidii MF-1, a brazilian biotype.</title>
        <authorList>
            <person name="Quecine M.C."/>
            <person name="Pachon D.M.R."/>
            <person name="Bonatelli M.L."/>
            <person name="Correr F.H."/>
            <person name="Franceschini L.M."/>
            <person name="Leite T.F."/>
            <person name="Margarido G.R.A."/>
            <person name="Almeida C.A."/>
            <person name="Ferrarezi J.A."/>
            <person name="Labate C.A."/>
        </authorList>
    </citation>
    <scope>NUCLEOTIDE SEQUENCE</scope>
    <source>
        <strain evidence="1">MF-1</strain>
    </source>
</reference>
<gene>
    <name evidence="1" type="ORF">O181_036393</name>
</gene>
<proteinExistence type="predicted"/>
<accession>A0A9Q3D9E6</accession>
<name>A0A9Q3D9E6_9BASI</name>
<comment type="caution">
    <text evidence="1">The sequence shown here is derived from an EMBL/GenBank/DDBJ whole genome shotgun (WGS) entry which is preliminary data.</text>
</comment>
<keyword evidence="2" id="KW-1185">Reference proteome</keyword>
<evidence type="ECO:0000313" key="2">
    <source>
        <dbReference type="Proteomes" id="UP000765509"/>
    </source>
</evidence>
<evidence type="ECO:0000313" key="1">
    <source>
        <dbReference type="EMBL" id="MBW0496678.1"/>
    </source>
</evidence>
<sequence>MYNIPHRASRILNPSLNLLNKSSIASSGGHPTPAFHIPQDLSTIFEHLQLETVIQNYIGCPQCFFINRITESVKTDQPHFQCHNDTNNHDPPCTQLLGRLINSFEPCMQKTINMKQKVIPAKHSIYQPYFSSRLELWKLCININNPKFPKVSPNVKSGMDWSADTSLSLETSMTPNSYPFPVH</sequence>